<dbReference type="InterPro" id="IPR023606">
    <property type="entry name" value="CoA-Trfase_III_dom_1_sf"/>
</dbReference>
<name>A0A6B2R3H5_9BURK</name>
<proteinExistence type="predicted"/>
<dbReference type="InterPro" id="IPR044855">
    <property type="entry name" value="CoA-Trfase_III_dom3_sf"/>
</dbReference>
<comment type="caution">
    <text evidence="2">The sequence shown here is derived from an EMBL/GenBank/DDBJ whole genome shotgun (WGS) entry which is preliminary data.</text>
</comment>
<gene>
    <name evidence="2" type="ORF">G3I67_10220</name>
</gene>
<dbReference type="EMBL" id="JAAGRN010000006">
    <property type="protein sequence ID" value="NDY83607.1"/>
    <property type="molecule type" value="Genomic_DNA"/>
</dbReference>
<dbReference type="AlphaFoldDB" id="A0A6B2R3H5"/>
<dbReference type="Gene3D" id="3.30.1540.10">
    <property type="entry name" value="formyl-coa transferase, domain 3"/>
    <property type="match status" value="1"/>
</dbReference>
<organism evidence="2">
    <name type="scientific">Sheuella amnicola</name>
    <dbReference type="NCBI Taxonomy" id="2707330"/>
    <lineage>
        <taxon>Bacteria</taxon>
        <taxon>Pseudomonadati</taxon>
        <taxon>Pseudomonadota</taxon>
        <taxon>Betaproteobacteria</taxon>
        <taxon>Burkholderiales</taxon>
        <taxon>Alcaligenaceae</taxon>
        <taxon>Sheuella</taxon>
    </lineage>
</organism>
<reference evidence="2" key="1">
    <citation type="submission" date="2020-02" db="EMBL/GenBank/DDBJ databases">
        <authorList>
            <person name="Chen W.-M."/>
        </authorList>
    </citation>
    <scope>NUCLEOTIDE SEQUENCE</scope>
    <source>
        <strain evidence="2">NBD-18</strain>
    </source>
</reference>
<dbReference type="PANTHER" id="PTHR48207">
    <property type="entry name" value="SUCCINATE--HYDROXYMETHYLGLUTARATE COA-TRANSFERASE"/>
    <property type="match status" value="1"/>
</dbReference>
<keyword evidence="1 2" id="KW-0808">Transferase</keyword>
<sequence length="415" mass="45794">MQTSTKPTSQPQTSSALEGIKILDLTSVVFGPYASQILADYGAEVIKVESPEGDSTRNTGPRLEEGLSAIFLGVNRNKKSICLNLKDPQARDALLKLADTADVLMHSVRPQKMAALGLDHETLLARNPKLIYAGLHGFGNGGAYAGRPAYDDIIQGLSGIADIMTIQSGTPRYLPTIAADKTCGVAAAHAILAALFQRERTGRGQFIEIPMFETMTSYVLVEHLYGHHLPGHSDEIGYPRVLTEWRKPYRTSDGFVCMMPYTDKHWRTFFSQSGYPQHAADERFTSISMRTRHIAELYELAGQIVSKHPTAHWLDFCDTHEIPAAAANKLADLESDPHLKSVDFFTDIQNDAGHRYRFTRSPIRMEHSRVDPVMAPRLGEHTRAELIRAGLSVEIVDKMLSSGAAKQHAGSSDKN</sequence>
<accession>A0A6B2R3H5</accession>
<evidence type="ECO:0000313" key="2">
    <source>
        <dbReference type="EMBL" id="NDY83607.1"/>
    </source>
</evidence>
<dbReference type="InterPro" id="IPR050483">
    <property type="entry name" value="CoA-transferase_III_domain"/>
</dbReference>
<dbReference type="Pfam" id="PF02515">
    <property type="entry name" value="CoA_transf_3"/>
    <property type="match status" value="1"/>
</dbReference>
<protein>
    <submittedName>
        <fullName evidence="2">CoA transferase</fullName>
    </submittedName>
</protein>
<dbReference type="InterPro" id="IPR003673">
    <property type="entry name" value="CoA-Trfase_fam_III"/>
</dbReference>
<dbReference type="GO" id="GO:0008410">
    <property type="term" value="F:CoA-transferase activity"/>
    <property type="evidence" value="ECO:0007669"/>
    <property type="project" value="TreeGrafter"/>
</dbReference>
<dbReference type="Gene3D" id="3.40.50.10540">
    <property type="entry name" value="Crotonobetainyl-coa:carnitine coa-transferase, domain 1"/>
    <property type="match status" value="1"/>
</dbReference>
<dbReference type="RefSeq" id="WP_163654965.1">
    <property type="nucleotide sequence ID" value="NZ_JAAGRN010000006.1"/>
</dbReference>
<dbReference type="SUPFAM" id="SSF89796">
    <property type="entry name" value="CoA-transferase family III (CaiB/BaiF)"/>
    <property type="match status" value="1"/>
</dbReference>
<evidence type="ECO:0000256" key="1">
    <source>
        <dbReference type="ARBA" id="ARBA00022679"/>
    </source>
</evidence>
<dbReference type="PANTHER" id="PTHR48207:SF4">
    <property type="entry name" value="BLL6097 PROTEIN"/>
    <property type="match status" value="1"/>
</dbReference>